<dbReference type="InterPro" id="IPR022223">
    <property type="entry name" value="DUF3748"/>
</dbReference>
<dbReference type="Proteomes" id="UP001172083">
    <property type="component" value="Unassembled WGS sequence"/>
</dbReference>
<comment type="caution">
    <text evidence="1">The sequence shown here is derived from an EMBL/GenBank/DDBJ whole genome shotgun (WGS) entry which is preliminary data.</text>
</comment>
<dbReference type="InterPro" id="IPR011042">
    <property type="entry name" value="6-blade_b-propeller_TolB-like"/>
</dbReference>
<dbReference type="EMBL" id="JAUJEB010000013">
    <property type="protein sequence ID" value="MDN5217055.1"/>
    <property type="molecule type" value="Genomic_DNA"/>
</dbReference>
<evidence type="ECO:0000313" key="1">
    <source>
        <dbReference type="EMBL" id="MDN5217055.1"/>
    </source>
</evidence>
<reference evidence="1" key="1">
    <citation type="submission" date="2023-06" db="EMBL/GenBank/DDBJ databases">
        <title>Genomic of Agaribacillus aureum.</title>
        <authorList>
            <person name="Wang G."/>
        </authorList>
    </citation>
    <scope>NUCLEOTIDE SEQUENCE</scope>
    <source>
        <strain evidence="1">BMA12</strain>
    </source>
</reference>
<gene>
    <name evidence="1" type="ORF">QQ020_33600</name>
</gene>
<name>A0ABT8LK11_9BACT</name>
<protein>
    <submittedName>
        <fullName evidence="1">DUF3748 domain-containing protein</fullName>
    </submittedName>
</protein>
<keyword evidence="2" id="KW-1185">Reference proteome</keyword>
<proteinExistence type="predicted"/>
<dbReference type="Pfam" id="PF12566">
    <property type="entry name" value="DUF3748"/>
    <property type="match status" value="1"/>
</dbReference>
<organism evidence="1 2">
    <name type="scientific">Agaribacillus aureus</name>
    <dbReference type="NCBI Taxonomy" id="3051825"/>
    <lineage>
        <taxon>Bacteria</taxon>
        <taxon>Pseudomonadati</taxon>
        <taxon>Bacteroidota</taxon>
        <taxon>Cytophagia</taxon>
        <taxon>Cytophagales</taxon>
        <taxon>Splendidivirgaceae</taxon>
        <taxon>Agaribacillus</taxon>
    </lineage>
</organism>
<dbReference type="RefSeq" id="WP_346762392.1">
    <property type="nucleotide sequence ID" value="NZ_JAUJEB010000013.1"/>
</dbReference>
<accession>A0ABT8LK11</accession>
<evidence type="ECO:0000313" key="2">
    <source>
        <dbReference type="Proteomes" id="UP001172083"/>
    </source>
</evidence>
<sequence length="473" mass="52237">MNQISYFATHDLMSFKQTLTWALSGIIVAMLPGCQSNINREGKMLLLSSHTQITHSAKHHALDNNDNFSPDGSYLCYDTRGTVYNNNLANCKSIEKVAVATGVETVLWEPPSVTGEQAAPGVAAVSWHPIDQKVVFIHGPFLEEVDERGHYTIRNRTGVTVDAGGKGQLTRLDMRDINTSGKTIFGAHRGGTHRHEYTRNGQRIGFTYDDYLLQNYDRTIGFMVASKDAPEGYSHLFAILVKPAPKGESAPGELEKAWDDSWVDKEGKKRAFIGKVRAENGVDYEQALFTAEIPDNVDITTAVSGDAITYPEPPEGIVIRRITHSDWAGGIVRGSNDGKRIAYFGMDTAGIRQVFVVPENGSDWAPDPELQPRQVTDFDTDASCVRWHPGNNWVFAVADGDIVATYVGEENAFGTSIWLTNDALERTALVVSPDGNMLAYNIKTPHPTEDTAYTQIYVLPVNMDQLNKICHDE</sequence>
<dbReference type="SUPFAM" id="SSF82171">
    <property type="entry name" value="DPP6 N-terminal domain-like"/>
    <property type="match status" value="1"/>
</dbReference>
<dbReference type="Gene3D" id="2.120.10.30">
    <property type="entry name" value="TolB, C-terminal domain"/>
    <property type="match status" value="1"/>
</dbReference>